<dbReference type="EMBL" id="KB630150">
    <property type="protein sequence ID" value="ERL83431.1"/>
    <property type="molecule type" value="Genomic_DNA"/>
</dbReference>
<keyword evidence="2" id="KW-0732">Signal</keyword>
<dbReference type="GO" id="GO:0005509">
    <property type="term" value="F:calcium ion binding"/>
    <property type="evidence" value="ECO:0007669"/>
    <property type="project" value="InterPro"/>
</dbReference>
<feature type="non-terminal residue" evidence="7">
    <location>
        <position position="1"/>
    </location>
</feature>
<dbReference type="FunFam" id="2.10.25.10:FF:000050">
    <property type="entry name" value="neurogenic locus notch homolog protein 3"/>
    <property type="match status" value="1"/>
</dbReference>
<proteinExistence type="predicted"/>
<name>N6TLD4_DENPD</name>
<dbReference type="SMART" id="SM00181">
    <property type="entry name" value="EGF"/>
    <property type="match status" value="2"/>
</dbReference>
<evidence type="ECO:0000256" key="1">
    <source>
        <dbReference type="ARBA" id="ARBA00022536"/>
    </source>
</evidence>
<evidence type="ECO:0000313" key="9">
    <source>
        <dbReference type="EMBL" id="ERL83657.1"/>
    </source>
</evidence>
<comment type="caution">
    <text evidence="5">Lacks conserved residue(s) required for the propagation of feature annotation.</text>
</comment>
<evidence type="ECO:0000313" key="10">
    <source>
        <dbReference type="Proteomes" id="UP000030742"/>
    </source>
</evidence>
<dbReference type="EMBL" id="KB630536">
    <property type="protein sequence ID" value="ERL83657.1"/>
    <property type="molecule type" value="Genomic_DNA"/>
</dbReference>
<evidence type="ECO:0000313" key="7">
    <source>
        <dbReference type="EMBL" id="ENN81264.1"/>
    </source>
</evidence>
<keyword evidence="4 5" id="KW-1015">Disulfide bond</keyword>
<protein>
    <recommendedName>
        <fullName evidence="6">EGF-like domain-containing protein</fullName>
    </recommendedName>
</protein>
<evidence type="ECO:0000256" key="3">
    <source>
        <dbReference type="ARBA" id="ARBA00022737"/>
    </source>
</evidence>
<dbReference type="PROSITE" id="PS01186">
    <property type="entry name" value="EGF_2"/>
    <property type="match status" value="2"/>
</dbReference>
<dbReference type="Pfam" id="PF00008">
    <property type="entry name" value="EGF"/>
    <property type="match status" value="2"/>
</dbReference>
<dbReference type="InterPro" id="IPR001881">
    <property type="entry name" value="EGF-like_Ca-bd_dom"/>
</dbReference>
<dbReference type="PROSITE" id="PS00022">
    <property type="entry name" value="EGF_1"/>
    <property type="match status" value="2"/>
</dbReference>
<dbReference type="AlphaFoldDB" id="N6TLD4"/>
<dbReference type="InterPro" id="IPR051022">
    <property type="entry name" value="Notch_Cell-Fate_Det"/>
</dbReference>
<dbReference type="SMART" id="SM00179">
    <property type="entry name" value="EGF_CA"/>
    <property type="match status" value="2"/>
</dbReference>
<dbReference type="GO" id="GO:0032991">
    <property type="term" value="C:protein-containing complex"/>
    <property type="evidence" value="ECO:0007669"/>
    <property type="project" value="TreeGrafter"/>
</dbReference>
<evidence type="ECO:0000259" key="6">
    <source>
        <dbReference type="PROSITE" id="PS50026"/>
    </source>
</evidence>
<feature type="domain" description="EGF-like" evidence="6">
    <location>
        <begin position="25"/>
        <end position="63"/>
    </location>
</feature>
<dbReference type="CDD" id="cd00054">
    <property type="entry name" value="EGF_CA"/>
    <property type="match status" value="2"/>
</dbReference>
<gene>
    <name evidence="8" type="ORF">D910_00405</name>
    <name evidence="9" type="ORF">D910_00819</name>
    <name evidence="7" type="ORF">YQE_02358</name>
</gene>
<keyword evidence="3" id="KW-0677">Repeat</keyword>
<dbReference type="GO" id="GO:0005886">
    <property type="term" value="C:plasma membrane"/>
    <property type="evidence" value="ECO:0007669"/>
    <property type="project" value="TreeGrafter"/>
</dbReference>
<accession>N6TLD4</accession>
<evidence type="ECO:0000313" key="8">
    <source>
        <dbReference type="EMBL" id="ERL83431.1"/>
    </source>
</evidence>
<dbReference type="PANTHER" id="PTHR24049">
    <property type="entry name" value="CRUMBS FAMILY MEMBER"/>
    <property type="match status" value="1"/>
</dbReference>
<organism evidence="7">
    <name type="scientific">Dendroctonus ponderosae</name>
    <name type="common">Mountain pine beetle</name>
    <dbReference type="NCBI Taxonomy" id="77166"/>
    <lineage>
        <taxon>Eukaryota</taxon>
        <taxon>Metazoa</taxon>
        <taxon>Ecdysozoa</taxon>
        <taxon>Arthropoda</taxon>
        <taxon>Hexapoda</taxon>
        <taxon>Insecta</taxon>
        <taxon>Pterygota</taxon>
        <taxon>Neoptera</taxon>
        <taxon>Endopterygota</taxon>
        <taxon>Coleoptera</taxon>
        <taxon>Polyphaga</taxon>
        <taxon>Cucujiformia</taxon>
        <taxon>Curculionidae</taxon>
        <taxon>Scolytinae</taxon>
        <taxon>Dendroctonus</taxon>
    </lineage>
</organism>
<dbReference type="PANTHER" id="PTHR24049:SF22">
    <property type="entry name" value="DROSOPHILA CRUMBS HOMOLOG"/>
    <property type="match status" value="1"/>
</dbReference>
<sequence>MHKKSPKISSATSDYNQDAFMIITDLNYCGTHEPCLNGGTCENTAPDNYLCTCPEGFSGANCEVVDNPCAPAPCLHGGTCMETGGSFNCDCTAGWTGPTCNVGKCFLE</sequence>
<feature type="disulfide bond" evidence="5">
    <location>
        <begin position="91"/>
        <end position="100"/>
    </location>
</feature>
<keyword evidence="1 5" id="KW-0245">EGF-like domain</keyword>
<dbReference type="Gene3D" id="2.10.25.10">
    <property type="entry name" value="Laminin"/>
    <property type="match status" value="2"/>
</dbReference>
<dbReference type="GO" id="GO:0007157">
    <property type="term" value="P:heterophilic cell-cell adhesion via plasma membrane cell adhesion molecules"/>
    <property type="evidence" value="ECO:0007669"/>
    <property type="project" value="TreeGrafter"/>
</dbReference>
<reference evidence="7 10" key="1">
    <citation type="journal article" date="2013" name="Genome Biol.">
        <title>Draft genome of the mountain pine beetle, Dendroctonus ponderosae Hopkins, a major forest pest.</title>
        <authorList>
            <person name="Keeling C.I."/>
            <person name="Yuen M.M."/>
            <person name="Liao N.Y."/>
            <person name="Docking T.R."/>
            <person name="Chan S.K."/>
            <person name="Taylor G.A."/>
            <person name="Palmquist D.L."/>
            <person name="Jackman S.D."/>
            <person name="Nguyen A."/>
            <person name="Li M."/>
            <person name="Henderson H."/>
            <person name="Janes J.K."/>
            <person name="Zhao Y."/>
            <person name="Pandoh P."/>
            <person name="Moore R."/>
            <person name="Sperling F.A."/>
            <person name="Huber D.P."/>
            <person name="Birol I."/>
            <person name="Jones S.J."/>
            <person name="Bohlmann J."/>
        </authorList>
    </citation>
    <scope>NUCLEOTIDE SEQUENCE</scope>
</reference>
<dbReference type="EMBL" id="KB740150">
    <property type="protein sequence ID" value="ENN81264.1"/>
    <property type="molecule type" value="Genomic_DNA"/>
</dbReference>
<dbReference type="InterPro" id="IPR000742">
    <property type="entry name" value="EGF"/>
</dbReference>
<dbReference type="STRING" id="77166.N6TLD4"/>
<dbReference type="Proteomes" id="UP000030742">
    <property type="component" value="Unassembled WGS sequence"/>
</dbReference>
<evidence type="ECO:0000256" key="2">
    <source>
        <dbReference type="ARBA" id="ARBA00022729"/>
    </source>
</evidence>
<feature type="disulfide bond" evidence="5">
    <location>
        <begin position="53"/>
        <end position="62"/>
    </location>
</feature>
<dbReference type="SUPFAM" id="SSF57196">
    <property type="entry name" value="EGF/Laminin"/>
    <property type="match status" value="2"/>
</dbReference>
<dbReference type="HOGENOM" id="CLU_004826_11_2_1"/>
<dbReference type="OMA" id="VNECWIN"/>
<evidence type="ECO:0000256" key="5">
    <source>
        <dbReference type="PROSITE-ProRule" id="PRU00076"/>
    </source>
</evidence>
<evidence type="ECO:0000256" key="4">
    <source>
        <dbReference type="ARBA" id="ARBA00023157"/>
    </source>
</evidence>
<feature type="domain" description="EGF-like" evidence="6">
    <location>
        <begin position="65"/>
        <end position="101"/>
    </location>
</feature>
<dbReference type="FunFam" id="2.10.25.10:FF:000294">
    <property type="entry name" value="Delta-like protein"/>
    <property type="match status" value="1"/>
</dbReference>
<dbReference type="GO" id="GO:0045197">
    <property type="term" value="P:establishment or maintenance of epithelial cell apical/basal polarity"/>
    <property type="evidence" value="ECO:0007669"/>
    <property type="project" value="TreeGrafter"/>
</dbReference>
<dbReference type="PROSITE" id="PS50026">
    <property type="entry name" value="EGF_3"/>
    <property type="match status" value="2"/>
</dbReference>